<dbReference type="InterPro" id="IPR037112">
    <property type="entry name" value="Pyrv-flavodox_OxR_EKR_sf"/>
</dbReference>
<dbReference type="GO" id="GO:0005506">
    <property type="term" value="F:iron ion binding"/>
    <property type="evidence" value="ECO:0007669"/>
    <property type="project" value="InterPro"/>
</dbReference>
<protein>
    <recommendedName>
        <fullName evidence="9">Pyruvate:ferredoxin oxidoreductase</fullName>
        <ecNumber evidence="9">1.2.7.1</ecNumber>
    </recommendedName>
    <alternativeName>
        <fullName evidence="9">Pyruvate synthase</fullName>
    </alternativeName>
</protein>
<dbReference type="FunFam" id="3.40.50.970:FF:000041">
    <property type="entry name" value="Pyruvate:ferredoxin (Flavodoxin) oxidoreductase"/>
    <property type="match status" value="1"/>
</dbReference>
<feature type="binding site" evidence="11">
    <location>
        <position position="747"/>
    </location>
    <ligand>
        <name>[4Fe-4S] cluster</name>
        <dbReference type="ChEBI" id="CHEBI:49883"/>
        <label>2</label>
    </ligand>
</feature>
<dbReference type="GO" id="GO:0030976">
    <property type="term" value="F:thiamine pyrophosphate binding"/>
    <property type="evidence" value="ECO:0007669"/>
    <property type="project" value="InterPro"/>
</dbReference>
<feature type="binding site" evidence="11">
    <location>
        <position position="744"/>
    </location>
    <ligand>
        <name>[4Fe-4S] cluster</name>
        <dbReference type="ChEBI" id="CHEBI:49883"/>
        <label>2</label>
    </ligand>
</feature>
<evidence type="ECO:0000256" key="10">
    <source>
        <dbReference type="PIRSR" id="PIRSR000159-2"/>
    </source>
</evidence>
<gene>
    <name evidence="14" type="primary">por1</name>
    <name evidence="14" type="ORF">dnm_042800</name>
</gene>
<feature type="binding site" evidence="11">
    <location>
        <position position="1070"/>
    </location>
    <ligand>
        <name>[4Fe-4S] cluster</name>
        <dbReference type="ChEBI" id="CHEBI:49883"/>
        <label>3</label>
    </ligand>
</feature>
<feature type="domain" description="4Fe-4S ferredoxin-type" evidence="13">
    <location>
        <begin position="679"/>
        <end position="708"/>
    </location>
</feature>
<dbReference type="FunFam" id="3.40.50.920:FF:000007">
    <property type="entry name" value="Pyruvate:ferredoxin (Flavodoxin) oxidoreductase"/>
    <property type="match status" value="1"/>
</dbReference>
<dbReference type="Pfam" id="PF12838">
    <property type="entry name" value="Fer4_7"/>
    <property type="match status" value="1"/>
</dbReference>
<evidence type="ECO:0000313" key="14">
    <source>
        <dbReference type="EMBL" id="QTA88238.1"/>
    </source>
</evidence>
<evidence type="ECO:0000256" key="12">
    <source>
        <dbReference type="SAM" id="MobiDB-lite"/>
    </source>
</evidence>
<dbReference type="Pfam" id="PF02775">
    <property type="entry name" value="TPP_enzyme_C"/>
    <property type="match status" value="1"/>
</dbReference>
<feature type="binding site" evidence="11">
    <location>
        <position position="813"/>
    </location>
    <ligand>
        <name>[4Fe-4S] cluster</name>
        <dbReference type="ChEBI" id="CHEBI:49883"/>
        <label>3</label>
    </ligand>
</feature>
<feature type="site" description="Important for catalytic activity" evidence="10">
    <location>
        <position position="31"/>
    </location>
</feature>
<feature type="binding site" evidence="11">
    <location>
        <position position="691"/>
    </location>
    <ligand>
        <name>[4Fe-4S] cluster</name>
        <dbReference type="ChEBI" id="CHEBI:49883"/>
        <label>1</label>
    </ligand>
</feature>
<dbReference type="EMBL" id="CP061800">
    <property type="protein sequence ID" value="QTA88238.1"/>
    <property type="molecule type" value="Genomic_DNA"/>
</dbReference>
<proteinExistence type="inferred from homology"/>
<dbReference type="Pfam" id="PF17147">
    <property type="entry name" value="PFOR_II"/>
    <property type="match status" value="1"/>
</dbReference>
<feature type="site" description="Important for catalytic activity" evidence="10">
    <location>
        <position position="114"/>
    </location>
</feature>
<evidence type="ECO:0000259" key="13">
    <source>
        <dbReference type="PROSITE" id="PS51379"/>
    </source>
</evidence>
<keyword evidence="15" id="KW-1185">Reference proteome</keyword>
<dbReference type="PROSITE" id="PS00198">
    <property type="entry name" value="4FE4S_FER_1"/>
    <property type="match status" value="1"/>
</dbReference>
<dbReference type="PIRSF" id="PIRSF000159">
    <property type="entry name" value="NifJ"/>
    <property type="match status" value="1"/>
</dbReference>
<keyword evidence="7 11" id="KW-0408">Iron</keyword>
<dbReference type="Gene3D" id="3.40.920.10">
    <property type="entry name" value="Pyruvate-ferredoxin oxidoreductase, PFOR, domain III"/>
    <property type="match status" value="1"/>
</dbReference>
<evidence type="ECO:0000256" key="3">
    <source>
        <dbReference type="ARBA" id="ARBA00022485"/>
    </source>
</evidence>
<dbReference type="SUPFAM" id="SSF52922">
    <property type="entry name" value="TK C-terminal domain-like"/>
    <property type="match status" value="1"/>
</dbReference>
<dbReference type="AlphaFoldDB" id="A0A975BMI6"/>
<dbReference type="InterPro" id="IPR050722">
    <property type="entry name" value="Pyruvate:ferred/Flavod_OxRd"/>
</dbReference>
<dbReference type="InterPro" id="IPR002880">
    <property type="entry name" value="Pyrv_Fd/Flavodoxin_OxRdtase_N"/>
</dbReference>
<dbReference type="RefSeq" id="WP_207683091.1">
    <property type="nucleotide sequence ID" value="NZ_CP061800.1"/>
</dbReference>
<feature type="compositionally biased region" description="Basic and acidic residues" evidence="12">
    <location>
        <begin position="1199"/>
        <end position="1217"/>
    </location>
</feature>
<dbReference type="Gene3D" id="4.10.780.10">
    <property type="entry name" value="Pyruvate-flavodoxin oxidoreductase, EKR domain"/>
    <property type="match status" value="1"/>
</dbReference>
<evidence type="ECO:0000256" key="4">
    <source>
        <dbReference type="ARBA" id="ARBA00022723"/>
    </source>
</evidence>
<feature type="binding site" evidence="11">
    <location>
        <position position="750"/>
    </location>
    <ligand>
        <name>[4Fe-4S] cluster</name>
        <dbReference type="ChEBI" id="CHEBI:49883"/>
        <label>2</label>
    </ligand>
</feature>
<feature type="binding site" evidence="11">
    <location>
        <position position="688"/>
    </location>
    <ligand>
        <name>[4Fe-4S] cluster</name>
        <dbReference type="ChEBI" id="CHEBI:49883"/>
        <label>1</label>
    </ligand>
</feature>
<dbReference type="GO" id="GO:0022900">
    <property type="term" value="P:electron transport chain"/>
    <property type="evidence" value="ECO:0007669"/>
    <property type="project" value="InterPro"/>
</dbReference>
<dbReference type="FunFam" id="3.40.50.970:FF:000012">
    <property type="entry name" value="Pyruvate:ferredoxin (Flavodoxin) oxidoreductase"/>
    <property type="match status" value="1"/>
</dbReference>
<dbReference type="InterPro" id="IPR011895">
    <property type="entry name" value="Pyrv_flavodox_OxRed"/>
</dbReference>
<dbReference type="Proteomes" id="UP000663722">
    <property type="component" value="Chromosome"/>
</dbReference>
<feature type="site" description="Important for catalytic activity" evidence="10">
    <location>
        <position position="64"/>
    </location>
</feature>
<reference evidence="14" key="1">
    <citation type="journal article" date="2021" name="Microb. Physiol.">
        <title>Proteogenomic Insights into the Physiology of Marine, Sulfate-Reducing, Filamentous Desulfonema limicola and Desulfonema magnum.</title>
        <authorList>
            <person name="Schnaars V."/>
            <person name="Wohlbrand L."/>
            <person name="Scheve S."/>
            <person name="Hinrichs C."/>
            <person name="Reinhardt R."/>
            <person name="Rabus R."/>
        </authorList>
    </citation>
    <scope>NUCLEOTIDE SEQUENCE</scope>
    <source>
        <strain evidence="14">4be13</strain>
    </source>
</reference>
<keyword evidence="14" id="KW-0670">Pyruvate</keyword>
<organism evidence="14 15">
    <name type="scientific">Desulfonema magnum</name>
    <dbReference type="NCBI Taxonomy" id="45655"/>
    <lineage>
        <taxon>Bacteria</taxon>
        <taxon>Pseudomonadati</taxon>
        <taxon>Thermodesulfobacteriota</taxon>
        <taxon>Desulfobacteria</taxon>
        <taxon>Desulfobacterales</taxon>
        <taxon>Desulfococcaceae</taxon>
        <taxon>Desulfonema</taxon>
    </lineage>
</organism>
<dbReference type="CDD" id="cd03377">
    <property type="entry name" value="TPP_PFOR_PNO"/>
    <property type="match status" value="1"/>
</dbReference>
<comment type="similarity">
    <text evidence="1 9">Belongs to the pyruvate:ferredoxin/flavodoxin oxidoreductase family.</text>
</comment>
<feature type="binding site" evidence="11">
    <location>
        <position position="694"/>
    </location>
    <ligand>
        <name>[4Fe-4S] cluster</name>
        <dbReference type="ChEBI" id="CHEBI:49883"/>
        <label>1</label>
    </ligand>
</feature>
<sequence length="1217" mass="132694">MTKIMQTVDGNTAAAHVAYAMSDVAAIYPITPSSPIGEVADEWAAAGRKNIFGQVMTVRQMQSEAGAAASVHGALAAGAFTTSFTASQGLLLMIPNMYKMSGELLPGVLHVTARAISTHALSIFGDHQDVMAVRQTGFALLGSASVQEAMDLALVSHLAAIEGSVPFLHFFDGFRTSHEIQKIEMIKYDDMANLVNWNAVAKFRARAANPERPELRGTAQNPDIYFQGMETRNPYYLKIPGIVAEYMKKVGDLTGRPYKLFDYVGARDAEQVIISMGSSCETIEEVVNYLAGKGEKVGLIKVRLYRPFSAEHLFAVMPETVKTISVLDRTKEPGALGDPLYLDMCTAYMERGGVMPAIFNGRYGLGSKEFNPGMVKAIFDNMKSAEPKKHFTVGITDDVTNTSLEVDPGFDVAPPGTVQCKFWGLGADGTVGANKSAIKIIGDNTDMYAQAYFAYDSKKSGGVTMSHLRFGKTPIQSTYLIDAADYIACHNAAYVDIYDLLEGIKDGGTFVMNSPWTAEDMEVKLPAEMRRTIAQKKLKFYNIDAVKIAGEVGLGGRINMIMQTAFFKLANVIPVEDAITYLKGQIKKMFGKKGDKIVNMNCDAVDKTLDHLTEISYPESWADAAAAAPQAKDEPDFVKKVLRPMVAQQGDKLPVSAFTPDGIFPVATAKYEKRGVAINVPEWIMDNCIQCNQCAMVCPHAAIRPFLISDNEAAEAPQAFESKKAVGKELKGYQFRMQVNPLDCMGCGNCADICPAKKPALVMKPLDTQREQASNYEFALTLPVRDDLAKRNTVKGSQFCEPLLEFSGACAGCGETPYAKLLTQLFGERMIIGNATGCTSIWGGSAPAIPYCVNKEGFGPSWGSSLFEDPAEFTYGMLLGHLQQRTKLTGLMQNALNEDISQEVKNAIQGWLDNMQDPEGSKKYGDQMKSFLPLYRENPLLSEISSLSKLFTKKSYWIFLGDGSAYDIAYGGIDHILASGEDINVMVYDTEVYSNTGGQSSKATPTGSVAKFAASGKKTGKKDMGGMAMTYGYVYVANVGMGANKQQLIKALTEAENYDGPSLIMAYAPCINHGIKKGMGKSQEETKLAVQCGYWPLYRYNPVLKAQGKNPFILDSKEPDDSLQEFLSGEVRYASLEKAFPEESKKLRAALEEEYKARYQRLKLMAEGTPTEEQKTSEISEASAVAEDDPSCAVSATAEHSRLDNIDAPCDDGREGK</sequence>
<keyword evidence="4 11" id="KW-0479">Metal-binding</keyword>
<evidence type="ECO:0000256" key="8">
    <source>
        <dbReference type="ARBA" id="ARBA00023014"/>
    </source>
</evidence>
<dbReference type="NCBIfam" id="TIGR02176">
    <property type="entry name" value="pyruv_ox_red"/>
    <property type="match status" value="1"/>
</dbReference>
<dbReference type="SUPFAM" id="SSF53323">
    <property type="entry name" value="Pyruvate-ferredoxin oxidoreductase, PFOR, domain III"/>
    <property type="match status" value="1"/>
</dbReference>
<dbReference type="Pfam" id="PF01855">
    <property type="entry name" value="POR_N"/>
    <property type="match status" value="1"/>
</dbReference>
<keyword evidence="8 11" id="KW-0411">Iron-sulfur</keyword>
<comment type="catalytic activity">
    <reaction evidence="9">
        <text>2 oxidized [2Fe-2S]-[ferredoxin] + pyruvate + CoA = 2 reduced [2Fe-2S]-[ferredoxin] + acetyl-CoA + CO2 + H(+)</text>
        <dbReference type="Rhea" id="RHEA:12765"/>
        <dbReference type="Rhea" id="RHEA-COMP:10000"/>
        <dbReference type="Rhea" id="RHEA-COMP:10001"/>
        <dbReference type="ChEBI" id="CHEBI:15361"/>
        <dbReference type="ChEBI" id="CHEBI:15378"/>
        <dbReference type="ChEBI" id="CHEBI:16526"/>
        <dbReference type="ChEBI" id="CHEBI:33737"/>
        <dbReference type="ChEBI" id="CHEBI:33738"/>
        <dbReference type="ChEBI" id="CHEBI:57287"/>
        <dbReference type="ChEBI" id="CHEBI:57288"/>
        <dbReference type="EC" id="1.2.7.1"/>
    </reaction>
</comment>
<dbReference type="InterPro" id="IPR002869">
    <property type="entry name" value="Pyrv_flavodox_OxRed_cen"/>
</dbReference>
<evidence type="ECO:0000256" key="5">
    <source>
        <dbReference type="ARBA" id="ARBA00022982"/>
    </source>
</evidence>
<feature type="domain" description="4Fe-4S ferredoxin-type" evidence="13">
    <location>
        <begin position="735"/>
        <end position="764"/>
    </location>
</feature>
<feature type="region of interest" description="Disordered" evidence="12">
    <location>
        <begin position="1166"/>
        <end position="1217"/>
    </location>
</feature>
<dbReference type="PANTHER" id="PTHR32154">
    <property type="entry name" value="PYRUVATE-FLAVODOXIN OXIDOREDUCTASE-RELATED"/>
    <property type="match status" value="1"/>
</dbReference>
<evidence type="ECO:0000256" key="2">
    <source>
        <dbReference type="ARBA" id="ARBA00022448"/>
    </source>
</evidence>
<evidence type="ECO:0000256" key="7">
    <source>
        <dbReference type="ARBA" id="ARBA00023004"/>
    </source>
</evidence>
<dbReference type="Gene3D" id="3.40.50.920">
    <property type="match status" value="1"/>
</dbReference>
<evidence type="ECO:0000256" key="1">
    <source>
        <dbReference type="ARBA" id="ARBA00009032"/>
    </source>
</evidence>
<evidence type="ECO:0000313" key="15">
    <source>
        <dbReference type="Proteomes" id="UP000663722"/>
    </source>
</evidence>
<dbReference type="InterPro" id="IPR011766">
    <property type="entry name" value="TPP_enzyme_TPP-bd"/>
</dbReference>
<name>A0A975BMI6_9BACT</name>
<dbReference type="FunFam" id="3.40.920.10:FF:000001">
    <property type="entry name" value="Pyruvate:ferredoxin (Flavodoxin) oxidoreductase"/>
    <property type="match status" value="1"/>
</dbReference>
<dbReference type="GO" id="GO:0019164">
    <property type="term" value="F:pyruvate synthase activity"/>
    <property type="evidence" value="ECO:0007669"/>
    <property type="project" value="UniProtKB-EC"/>
</dbReference>
<dbReference type="InterPro" id="IPR009014">
    <property type="entry name" value="Transketo_C/PFOR_II"/>
</dbReference>
<feature type="binding site" evidence="11">
    <location>
        <position position="810"/>
    </location>
    <ligand>
        <name>[4Fe-4S] cluster</name>
        <dbReference type="ChEBI" id="CHEBI:49883"/>
        <label>3</label>
    </ligand>
</feature>
<evidence type="ECO:0000256" key="11">
    <source>
        <dbReference type="PIRSR" id="PIRSR000159-50"/>
    </source>
</evidence>
<feature type="site" description="Important for catalytic activity" evidence="10">
    <location>
        <position position="995"/>
    </location>
</feature>
<dbReference type="InterPro" id="IPR029061">
    <property type="entry name" value="THDP-binding"/>
</dbReference>
<comment type="cofactor">
    <cofactor evidence="11">
        <name>[4Fe-4S] cluster</name>
        <dbReference type="ChEBI" id="CHEBI:49883"/>
    </cofactor>
    <text evidence="11">Binds 3 [4Fe-4S] clusters per subunit.</text>
</comment>
<dbReference type="CDD" id="cd07034">
    <property type="entry name" value="TPP_PYR_PFOR_IOR-alpha_like"/>
    <property type="match status" value="1"/>
</dbReference>
<keyword evidence="2 9" id="KW-0813">Transport</keyword>
<accession>A0A975BMI6</accession>
<dbReference type="Pfam" id="PF01558">
    <property type="entry name" value="POR"/>
    <property type="match status" value="1"/>
</dbReference>
<dbReference type="Pfam" id="PF10371">
    <property type="entry name" value="EKR"/>
    <property type="match status" value="1"/>
</dbReference>
<feature type="binding site" evidence="11">
    <location>
        <position position="698"/>
    </location>
    <ligand>
        <name>[4Fe-4S] cluster</name>
        <dbReference type="ChEBI" id="CHEBI:49883"/>
        <label>2</label>
    </ligand>
</feature>
<dbReference type="EC" id="1.2.7.1" evidence="9"/>
<dbReference type="GO" id="GO:0051539">
    <property type="term" value="F:4 iron, 4 sulfur cluster binding"/>
    <property type="evidence" value="ECO:0007669"/>
    <property type="project" value="UniProtKB-KW"/>
</dbReference>
<keyword evidence="6 9" id="KW-0560">Oxidoreductase</keyword>
<dbReference type="SUPFAM" id="SSF54862">
    <property type="entry name" value="4Fe-4S ferredoxins"/>
    <property type="match status" value="1"/>
</dbReference>
<evidence type="ECO:0000256" key="9">
    <source>
        <dbReference type="PIRNR" id="PIRNR000159"/>
    </source>
</evidence>
<dbReference type="SUPFAM" id="SSF52518">
    <property type="entry name" value="Thiamin diphosphate-binding fold (THDP-binding)"/>
    <property type="match status" value="2"/>
</dbReference>
<dbReference type="KEGG" id="dmm:dnm_042800"/>
<dbReference type="InterPro" id="IPR019752">
    <property type="entry name" value="Pyrv/ketoisovalerate_OxRed_cat"/>
</dbReference>
<dbReference type="Gene3D" id="3.30.70.20">
    <property type="match status" value="1"/>
</dbReference>
<dbReference type="PROSITE" id="PS51379">
    <property type="entry name" value="4FE4S_FER_2"/>
    <property type="match status" value="2"/>
</dbReference>
<dbReference type="PANTHER" id="PTHR32154:SF0">
    <property type="entry name" value="PYRUVATE-FLAVODOXIN OXIDOREDUCTASE-RELATED"/>
    <property type="match status" value="1"/>
</dbReference>
<dbReference type="GO" id="GO:0006979">
    <property type="term" value="P:response to oxidative stress"/>
    <property type="evidence" value="ECO:0007669"/>
    <property type="project" value="TreeGrafter"/>
</dbReference>
<feature type="binding site" evidence="11">
    <location>
        <position position="838"/>
    </location>
    <ligand>
        <name>[4Fe-4S] cluster</name>
        <dbReference type="ChEBI" id="CHEBI:49883"/>
        <label>3</label>
    </ligand>
</feature>
<dbReference type="InterPro" id="IPR017896">
    <property type="entry name" value="4Fe4S_Fe-S-bd"/>
</dbReference>
<dbReference type="Gene3D" id="3.40.50.970">
    <property type="match status" value="2"/>
</dbReference>
<dbReference type="FunFam" id="3.30.70.20:FF:000022">
    <property type="entry name" value="Pyruvate:ferredoxin (Flavodoxin) oxidoreductase"/>
    <property type="match status" value="1"/>
</dbReference>
<dbReference type="SMART" id="SM00890">
    <property type="entry name" value="EKR"/>
    <property type="match status" value="1"/>
</dbReference>
<dbReference type="InterPro" id="IPR019456">
    <property type="entry name" value="Pyrv-flavodox_OxRtase_EKR"/>
</dbReference>
<dbReference type="InterPro" id="IPR017900">
    <property type="entry name" value="4Fe4S_Fe_S_CS"/>
</dbReference>
<feature type="binding site" evidence="11">
    <location>
        <position position="754"/>
    </location>
    <ligand>
        <name>[4Fe-4S] cluster</name>
        <dbReference type="ChEBI" id="CHEBI:49883"/>
        <label>1</label>
    </ligand>
</feature>
<evidence type="ECO:0000256" key="6">
    <source>
        <dbReference type="ARBA" id="ARBA00023002"/>
    </source>
</evidence>
<dbReference type="InterPro" id="IPR033412">
    <property type="entry name" value="PFOR_II"/>
</dbReference>
<keyword evidence="5 9" id="KW-0249">Electron transport</keyword>
<keyword evidence="3 11" id="KW-0004">4Fe-4S</keyword>